<dbReference type="InterPro" id="IPR015424">
    <property type="entry name" value="PyrdxlP-dep_Trfase"/>
</dbReference>
<organism evidence="3 4">
    <name type="scientific">Bordetella hinzii</name>
    <dbReference type="NCBI Taxonomy" id="103855"/>
    <lineage>
        <taxon>Bacteria</taxon>
        <taxon>Pseudomonadati</taxon>
        <taxon>Pseudomonadota</taxon>
        <taxon>Betaproteobacteria</taxon>
        <taxon>Burkholderiales</taxon>
        <taxon>Alcaligenaceae</taxon>
        <taxon>Bordetella</taxon>
    </lineage>
</organism>
<accession>A0AAN1RTL0</accession>
<evidence type="ECO:0000313" key="3">
    <source>
        <dbReference type="EMBL" id="AZW15861.1"/>
    </source>
</evidence>
<dbReference type="SUPFAM" id="SSF53383">
    <property type="entry name" value="PLP-dependent transferases"/>
    <property type="match status" value="1"/>
</dbReference>
<evidence type="ECO:0000259" key="2">
    <source>
        <dbReference type="Pfam" id="PF00266"/>
    </source>
</evidence>
<protein>
    <submittedName>
        <fullName evidence="3">Aminotransferase class V-fold PLP-dependent enzyme</fullName>
    </submittedName>
</protein>
<dbReference type="PANTHER" id="PTHR43586">
    <property type="entry name" value="CYSTEINE DESULFURASE"/>
    <property type="match status" value="1"/>
</dbReference>
<keyword evidence="3" id="KW-0808">Transferase</keyword>
<gene>
    <name evidence="3" type="ORF">CS347_03220</name>
</gene>
<reference evidence="4" key="1">
    <citation type="submission" date="2017-10" db="EMBL/GenBank/DDBJ databases">
        <title>Whole genome sequencing of various Bordetella species.</title>
        <authorList>
            <person name="Weigand M.R."/>
            <person name="Loparev V."/>
            <person name="Peng Y."/>
            <person name="Bowden K.E."/>
            <person name="Tondella M.L."/>
            <person name="Williams M.M."/>
        </authorList>
    </citation>
    <scope>NUCLEOTIDE SEQUENCE [LARGE SCALE GENOMIC DNA]</scope>
    <source>
        <strain evidence="4">H720</strain>
    </source>
</reference>
<evidence type="ECO:0000256" key="1">
    <source>
        <dbReference type="ARBA" id="ARBA00022898"/>
    </source>
</evidence>
<dbReference type="RefSeq" id="WP_048939882.1">
    <property type="nucleotide sequence ID" value="NZ_CP012077.1"/>
</dbReference>
<dbReference type="InterPro" id="IPR000192">
    <property type="entry name" value="Aminotrans_V_dom"/>
</dbReference>
<evidence type="ECO:0000313" key="4">
    <source>
        <dbReference type="Proteomes" id="UP000282741"/>
    </source>
</evidence>
<dbReference type="InterPro" id="IPR015422">
    <property type="entry name" value="PyrdxlP-dep_Trfase_small"/>
</dbReference>
<keyword evidence="1" id="KW-0663">Pyridoxal phosphate</keyword>
<dbReference type="EMBL" id="CP024172">
    <property type="protein sequence ID" value="AZW15861.1"/>
    <property type="molecule type" value="Genomic_DNA"/>
</dbReference>
<dbReference type="Proteomes" id="UP000282741">
    <property type="component" value="Chromosome"/>
</dbReference>
<feature type="domain" description="Aminotransferase class V" evidence="2">
    <location>
        <begin position="59"/>
        <end position="363"/>
    </location>
</feature>
<proteinExistence type="predicted"/>
<dbReference type="GO" id="GO:0008483">
    <property type="term" value="F:transaminase activity"/>
    <property type="evidence" value="ECO:0007669"/>
    <property type="project" value="UniProtKB-KW"/>
</dbReference>
<dbReference type="Pfam" id="PF00266">
    <property type="entry name" value="Aminotran_5"/>
    <property type="match status" value="1"/>
</dbReference>
<dbReference type="AlphaFoldDB" id="A0AAN1RTL0"/>
<keyword evidence="3" id="KW-0032">Aminotransferase</keyword>
<dbReference type="InterPro" id="IPR015421">
    <property type="entry name" value="PyrdxlP-dep_Trfase_major"/>
</dbReference>
<dbReference type="Gene3D" id="3.40.640.10">
    <property type="entry name" value="Type I PLP-dependent aspartate aminotransferase-like (Major domain)"/>
    <property type="match status" value="1"/>
</dbReference>
<name>A0AAN1RTL0_9BORD</name>
<sequence length="374" mass="40518">MIASPETPLFDPADFRLPAGLAHVCAAGETPFLWRHDEALARYIHDKSQGARGRPSQETVVEETRGKLAALWGVRADEIGWVSNVAEGMSLVLDSLGLGQGDRVCVMDTEYPSVVAPLLARPGAAHELRLAPATGTEALAASIDDRTRAVLVSYVSYLNGERFDLRALRRAADAVGALLIVDFTQASGYLPIPASIADFAFSASYKWMLGMTGTAAAYWNRLRQPDWAPVSAGWYSLATDGTRYDQGIRLRDDALRFTRGNPAHASLYVLSSALDYLLGFEPARIQAHVQGLTTDLLGRLASHGLESSTPADPARHGASVCIARPDAALLHRRLDEAGVLAWNGRGRLRISFHGYNCRADVDRIESALLDALRT</sequence>
<dbReference type="PANTHER" id="PTHR43586:SF15">
    <property type="entry name" value="BLR3095 PROTEIN"/>
    <property type="match status" value="1"/>
</dbReference>
<dbReference type="Gene3D" id="3.90.1150.10">
    <property type="entry name" value="Aspartate Aminotransferase, domain 1"/>
    <property type="match status" value="1"/>
</dbReference>